<dbReference type="InterPro" id="IPR001360">
    <property type="entry name" value="Glyco_hydro_1"/>
</dbReference>
<gene>
    <name evidence="2" type="ORF">MBM_02089</name>
</gene>
<evidence type="ECO:0000313" key="3">
    <source>
        <dbReference type="Proteomes" id="UP000006753"/>
    </source>
</evidence>
<proteinExistence type="inferred from homology"/>
<dbReference type="InterPro" id="IPR017853">
    <property type="entry name" value="GH"/>
</dbReference>
<dbReference type="GeneID" id="18758024"/>
<name>K1X514_MARBU</name>
<dbReference type="InParanoid" id="K1X514"/>
<dbReference type="STRING" id="1072389.K1X514"/>
<evidence type="ECO:0000313" key="2">
    <source>
        <dbReference type="EMBL" id="EKD20137.1"/>
    </source>
</evidence>
<organism evidence="2 3">
    <name type="scientific">Marssonina brunnea f. sp. multigermtubi (strain MB_m1)</name>
    <name type="common">Marssonina leaf spot fungus</name>
    <dbReference type="NCBI Taxonomy" id="1072389"/>
    <lineage>
        <taxon>Eukaryota</taxon>
        <taxon>Fungi</taxon>
        <taxon>Dikarya</taxon>
        <taxon>Ascomycota</taxon>
        <taxon>Pezizomycotina</taxon>
        <taxon>Leotiomycetes</taxon>
        <taxon>Helotiales</taxon>
        <taxon>Drepanopezizaceae</taxon>
        <taxon>Drepanopeziza</taxon>
    </lineage>
</organism>
<sequence>MEAAATEKVRDLKGVLRPDFCWGYATAATQVEGAWDVDGKGESIWDRFAHTPGKVHDASTPDDAVLSYYQTKEDVALLKSYGVTGYRFSLAWTRIVPLGGKDDAVNEEGIAYYSGLIDELLANGITPFVTLFHWDMPQALEDRYGGMLNQEMYTADFVRYADVCFARFGDRGDASTEPFVVGHTQLISHAYAVQRYREKFQPTQQGQIGITLHGNFSRPWDAQDARDVAAAQRALEFEIAWFADPVHLTGDYPASMRAQLGERLPAFAPAETRLVRGSSDFYGLNSYTTFFVRHLPTPPPVDDHSGNVEKLDADAAGVSRGPASDTYWLRTAPGGFRLLLSWVWKRYGVPIYITENGTTATGETEPSESVLDDRFRIEFFQGYIESVGRAVKEDGVDVRSYFAWTFTDNWEWAAGYSDRFGVTFVDFESQDKKRYPKKSATVIKELFQLMVKSE</sequence>
<dbReference type="RefSeq" id="XP_007289978.1">
    <property type="nucleotide sequence ID" value="XM_007289916.1"/>
</dbReference>
<dbReference type="GO" id="GO:0008422">
    <property type="term" value="F:beta-glucosidase activity"/>
    <property type="evidence" value="ECO:0007669"/>
    <property type="project" value="TreeGrafter"/>
</dbReference>
<evidence type="ECO:0000256" key="1">
    <source>
        <dbReference type="RuleBase" id="RU003690"/>
    </source>
</evidence>
<dbReference type="eggNOG" id="KOG0626">
    <property type="taxonomic scope" value="Eukaryota"/>
</dbReference>
<dbReference type="PANTHER" id="PTHR10353:SF134">
    <property type="entry name" value="PUTATIVE (AFU_ORTHOLOGUE AFUA_3G12600)-RELATED"/>
    <property type="match status" value="1"/>
</dbReference>
<dbReference type="OMA" id="YQIEGHG"/>
<dbReference type="Proteomes" id="UP000006753">
    <property type="component" value="Unassembled WGS sequence"/>
</dbReference>
<dbReference type="KEGG" id="mbe:MBM_02089"/>
<evidence type="ECO:0008006" key="4">
    <source>
        <dbReference type="Google" id="ProtNLM"/>
    </source>
</evidence>
<dbReference type="GO" id="GO:0005975">
    <property type="term" value="P:carbohydrate metabolic process"/>
    <property type="evidence" value="ECO:0007669"/>
    <property type="project" value="InterPro"/>
</dbReference>
<accession>K1X514</accession>
<dbReference type="Pfam" id="PF00232">
    <property type="entry name" value="Glyco_hydro_1"/>
    <property type="match status" value="2"/>
</dbReference>
<dbReference type="HOGENOM" id="CLU_001859_1_2_1"/>
<keyword evidence="3" id="KW-1185">Reference proteome</keyword>
<dbReference type="PANTHER" id="PTHR10353">
    <property type="entry name" value="GLYCOSYL HYDROLASE"/>
    <property type="match status" value="1"/>
</dbReference>
<protein>
    <recommendedName>
        <fullName evidence="4">Beta-glucosidase</fullName>
    </recommendedName>
</protein>
<reference evidence="2 3" key="1">
    <citation type="journal article" date="2012" name="BMC Genomics">
        <title>Sequencing the genome of Marssonina brunnea reveals fungus-poplar co-evolution.</title>
        <authorList>
            <person name="Zhu S."/>
            <person name="Cao Y.-Z."/>
            <person name="Jiang C."/>
            <person name="Tan B.-Y."/>
            <person name="Wang Z."/>
            <person name="Feng S."/>
            <person name="Zhang L."/>
            <person name="Su X.-H."/>
            <person name="Brejova B."/>
            <person name="Vinar T."/>
            <person name="Xu M."/>
            <person name="Wang M.-X."/>
            <person name="Zhang S.-G."/>
            <person name="Huang M.-R."/>
            <person name="Wu R."/>
            <person name="Zhou Y."/>
        </authorList>
    </citation>
    <scope>NUCLEOTIDE SEQUENCE [LARGE SCALE GENOMIC DNA]</scope>
    <source>
        <strain evidence="2 3">MB_m1</strain>
    </source>
</reference>
<dbReference type="AlphaFoldDB" id="K1X514"/>
<dbReference type="PRINTS" id="PR00131">
    <property type="entry name" value="GLHYDRLASE1"/>
</dbReference>
<dbReference type="OrthoDB" id="65569at2759"/>
<comment type="similarity">
    <text evidence="1">Belongs to the glycosyl hydrolase 1 family.</text>
</comment>
<dbReference type="Gene3D" id="3.20.20.80">
    <property type="entry name" value="Glycosidases"/>
    <property type="match status" value="2"/>
</dbReference>
<dbReference type="EMBL" id="JH921430">
    <property type="protein sequence ID" value="EKD20137.1"/>
    <property type="molecule type" value="Genomic_DNA"/>
</dbReference>
<dbReference type="SUPFAM" id="SSF51445">
    <property type="entry name" value="(Trans)glycosidases"/>
    <property type="match status" value="1"/>
</dbReference>